<feature type="region of interest" description="Disordered" evidence="1">
    <location>
        <begin position="154"/>
        <end position="278"/>
    </location>
</feature>
<dbReference type="AlphaFoldDB" id="A0A642V8G0"/>
<accession>A0A642V8G0</accession>
<feature type="compositionally biased region" description="Polar residues" evidence="1">
    <location>
        <begin position="202"/>
        <end position="225"/>
    </location>
</feature>
<organism evidence="2 3">
    <name type="scientific">Trichomonascus ciferrii</name>
    <dbReference type="NCBI Taxonomy" id="44093"/>
    <lineage>
        <taxon>Eukaryota</taxon>
        <taxon>Fungi</taxon>
        <taxon>Dikarya</taxon>
        <taxon>Ascomycota</taxon>
        <taxon>Saccharomycotina</taxon>
        <taxon>Dipodascomycetes</taxon>
        <taxon>Dipodascales</taxon>
        <taxon>Trichomonascaceae</taxon>
        <taxon>Trichomonascus</taxon>
        <taxon>Trichomonascus ciferrii complex</taxon>
    </lineage>
</organism>
<name>A0A642V8G0_9ASCO</name>
<comment type="caution">
    <text evidence="2">The sequence shown here is derived from an EMBL/GenBank/DDBJ whole genome shotgun (WGS) entry which is preliminary data.</text>
</comment>
<proteinExistence type="predicted"/>
<dbReference type="VEuPathDB" id="FungiDB:TRICI_001752"/>
<keyword evidence="3" id="KW-1185">Reference proteome</keyword>
<feature type="compositionally biased region" description="Basic and acidic residues" evidence="1">
    <location>
        <begin position="240"/>
        <end position="255"/>
    </location>
</feature>
<evidence type="ECO:0000313" key="2">
    <source>
        <dbReference type="EMBL" id="KAA8916101.1"/>
    </source>
</evidence>
<feature type="region of interest" description="Disordered" evidence="1">
    <location>
        <begin position="1"/>
        <end position="55"/>
    </location>
</feature>
<reference evidence="2" key="1">
    <citation type="journal article" date="2019" name="G3 (Bethesda)">
        <title>Genome Assemblies of Two Rare Opportunistic Yeast Pathogens: Diutina rugosa (syn. Candida rugosa) and Trichomonascus ciferrii (syn. Candida ciferrii).</title>
        <authorList>
            <person name="Mixao V."/>
            <person name="Saus E."/>
            <person name="Hansen A.P."/>
            <person name="Lass-Florl C."/>
            <person name="Gabaldon T."/>
        </authorList>
    </citation>
    <scope>NUCLEOTIDE SEQUENCE</scope>
    <source>
        <strain evidence="2">CBS 4856</strain>
    </source>
</reference>
<evidence type="ECO:0000313" key="3">
    <source>
        <dbReference type="Proteomes" id="UP000761534"/>
    </source>
</evidence>
<gene>
    <name evidence="2" type="ORF">TRICI_001752</name>
</gene>
<feature type="compositionally biased region" description="Polar residues" evidence="1">
    <location>
        <begin position="185"/>
        <end position="195"/>
    </location>
</feature>
<protein>
    <submittedName>
        <fullName evidence="2">Uncharacterized protein</fullName>
    </submittedName>
</protein>
<sequence length="339" mass="37857">MVDSTGARLSEQAEDLVGNSDSIPASELEGESGNEPEDEPEDAPEREDSINNQSAPTRLRHLLVLANNHERGSLNAISDLLYREGFVPKQRAVSTLKLRLEKMSKAHKEYNRRINQPGHGGTADNTIIEETNRKILNERQFKVIRPFIEDLNRAASQSRRSETVYIANDPTAPNVDQEMHAQASRAYNGSRSGTGQHRDDQSNVSDDAETTINQDPADSNESDNYPNDDALDAAPRRSGTRHDYNSSQEKRRHDASYPTTLSLYPHSTTKKPRYSKSVSDQVLETMAEYKNEALDLDRKKLALSEKQAEQSLALMKSTGISRQNEVGPDPGNKSSEKRI</sequence>
<dbReference type="EMBL" id="SWFS01000123">
    <property type="protein sequence ID" value="KAA8916101.1"/>
    <property type="molecule type" value="Genomic_DNA"/>
</dbReference>
<dbReference type="Proteomes" id="UP000761534">
    <property type="component" value="Unassembled WGS sequence"/>
</dbReference>
<feature type="compositionally biased region" description="Acidic residues" evidence="1">
    <location>
        <begin position="28"/>
        <end position="45"/>
    </location>
</feature>
<feature type="region of interest" description="Disordered" evidence="1">
    <location>
        <begin position="313"/>
        <end position="339"/>
    </location>
</feature>
<feature type="compositionally biased region" description="Polar residues" evidence="1">
    <location>
        <begin position="257"/>
        <end position="267"/>
    </location>
</feature>
<evidence type="ECO:0000256" key="1">
    <source>
        <dbReference type="SAM" id="MobiDB-lite"/>
    </source>
</evidence>